<evidence type="ECO:0000256" key="1">
    <source>
        <dbReference type="ARBA" id="ARBA00022448"/>
    </source>
</evidence>
<dbReference type="PANTHER" id="PTHR42794">
    <property type="entry name" value="HEMIN IMPORT ATP-BINDING PROTEIN HMUV"/>
    <property type="match status" value="1"/>
</dbReference>
<dbReference type="Proteomes" id="UP001595791">
    <property type="component" value="Unassembled WGS sequence"/>
</dbReference>
<dbReference type="GO" id="GO:0005524">
    <property type="term" value="F:ATP binding"/>
    <property type="evidence" value="ECO:0007669"/>
    <property type="project" value="UniProtKB-KW"/>
</dbReference>
<keyword evidence="9" id="KW-1185">Reference proteome</keyword>
<dbReference type="SUPFAM" id="SSF52540">
    <property type="entry name" value="P-loop containing nucleoside triphosphate hydrolases"/>
    <property type="match status" value="1"/>
</dbReference>
<keyword evidence="3" id="KW-0547">Nucleotide-binding</keyword>
<protein>
    <submittedName>
        <fullName evidence="8">ABC transporter ATP-binding protein</fullName>
    </submittedName>
</protein>
<dbReference type="PROSITE" id="PS00211">
    <property type="entry name" value="ABC_TRANSPORTER_1"/>
    <property type="match status" value="1"/>
</dbReference>
<sequence>MNAVLSTQAAALYRHGRVLLEGIDLALPAGSLTALVGPNGAGKTSLLRLLAGLAQPSAGQVLLDGQTLSSYPDRERARRLGWLGQFAPTALPFTLHDYVLLGRRPALGQFGRPDADDLAAVTSAIDDCELTALAERPWARLSGGERQRAGFARLLAQAAPIWLLDEPTNHLDLKHQALLLRRLRQEADRGRTIVAVLHDLPQAARWADQVALLGDGRLLGCGRAAEVLTRERLSAVYGWPLALWRGGDGQWQMAIGEAG</sequence>
<keyword evidence="2" id="KW-1003">Cell membrane</keyword>
<dbReference type="InterPro" id="IPR027417">
    <property type="entry name" value="P-loop_NTPase"/>
</dbReference>
<evidence type="ECO:0000256" key="3">
    <source>
        <dbReference type="ARBA" id="ARBA00022741"/>
    </source>
</evidence>
<evidence type="ECO:0000259" key="7">
    <source>
        <dbReference type="PROSITE" id="PS50893"/>
    </source>
</evidence>
<keyword evidence="2" id="KW-0472">Membrane</keyword>
<evidence type="ECO:0000313" key="8">
    <source>
        <dbReference type="EMBL" id="MFC4157777.1"/>
    </source>
</evidence>
<evidence type="ECO:0000256" key="6">
    <source>
        <dbReference type="ARBA" id="ARBA00037066"/>
    </source>
</evidence>
<reference evidence="9" key="1">
    <citation type="journal article" date="2019" name="Int. J. Syst. Evol. Microbiol.">
        <title>The Global Catalogue of Microorganisms (GCM) 10K type strain sequencing project: providing services to taxonomists for standard genome sequencing and annotation.</title>
        <authorList>
            <consortium name="The Broad Institute Genomics Platform"/>
            <consortium name="The Broad Institute Genome Sequencing Center for Infectious Disease"/>
            <person name="Wu L."/>
            <person name="Ma J."/>
        </authorList>
    </citation>
    <scope>NUCLEOTIDE SEQUENCE [LARGE SCALE GENOMIC DNA]</scope>
    <source>
        <strain evidence="9">LMG 29894</strain>
    </source>
</reference>
<dbReference type="PROSITE" id="PS50893">
    <property type="entry name" value="ABC_TRANSPORTER_2"/>
    <property type="match status" value="1"/>
</dbReference>
<comment type="function">
    <text evidence="6">Part of the ABC transporter complex HmuTUV involved in hemin import. Responsible for energy coupling to the transport system.</text>
</comment>
<evidence type="ECO:0000256" key="5">
    <source>
        <dbReference type="ARBA" id="ARBA00022967"/>
    </source>
</evidence>
<evidence type="ECO:0000313" key="9">
    <source>
        <dbReference type="Proteomes" id="UP001595791"/>
    </source>
</evidence>
<proteinExistence type="predicted"/>
<dbReference type="PANTHER" id="PTHR42794:SF1">
    <property type="entry name" value="HEMIN IMPORT ATP-BINDING PROTEIN HMUV"/>
    <property type="match status" value="1"/>
</dbReference>
<dbReference type="RefSeq" id="WP_378159770.1">
    <property type="nucleotide sequence ID" value="NZ_JBHSBU010000001.1"/>
</dbReference>
<dbReference type="InterPro" id="IPR003439">
    <property type="entry name" value="ABC_transporter-like_ATP-bd"/>
</dbReference>
<keyword evidence="4 8" id="KW-0067">ATP-binding</keyword>
<name>A0ABV8ML48_9NEIS</name>
<comment type="caution">
    <text evidence="8">The sequence shown here is derived from an EMBL/GenBank/DDBJ whole genome shotgun (WGS) entry which is preliminary data.</text>
</comment>
<dbReference type="InterPro" id="IPR017871">
    <property type="entry name" value="ABC_transporter-like_CS"/>
</dbReference>
<dbReference type="SMART" id="SM00382">
    <property type="entry name" value="AAA"/>
    <property type="match status" value="1"/>
</dbReference>
<evidence type="ECO:0000256" key="4">
    <source>
        <dbReference type="ARBA" id="ARBA00022840"/>
    </source>
</evidence>
<dbReference type="Pfam" id="PF00005">
    <property type="entry name" value="ABC_tran"/>
    <property type="match status" value="1"/>
</dbReference>
<accession>A0ABV8ML48</accession>
<gene>
    <name evidence="8" type="ORF">ACFOW7_00265</name>
</gene>
<keyword evidence="1" id="KW-0813">Transport</keyword>
<organism evidence="8 9">
    <name type="scientific">Chitinimonas lacunae</name>
    <dbReference type="NCBI Taxonomy" id="1963018"/>
    <lineage>
        <taxon>Bacteria</taxon>
        <taxon>Pseudomonadati</taxon>
        <taxon>Pseudomonadota</taxon>
        <taxon>Betaproteobacteria</taxon>
        <taxon>Neisseriales</taxon>
        <taxon>Chitinibacteraceae</taxon>
        <taxon>Chitinimonas</taxon>
    </lineage>
</organism>
<keyword evidence="5" id="KW-1278">Translocase</keyword>
<dbReference type="InterPro" id="IPR003593">
    <property type="entry name" value="AAA+_ATPase"/>
</dbReference>
<dbReference type="CDD" id="cd03214">
    <property type="entry name" value="ABC_Iron-Siderophores_B12_Hemin"/>
    <property type="match status" value="1"/>
</dbReference>
<dbReference type="Gene3D" id="3.40.50.300">
    <property type="entry name" value="P-loop containing nucleotide triphosphate hydrolases"/>
    <property type="match status" value="1"/>
</dbReference>
<dbReference type="EMBL" id="JBHSBU010000001">
    <property type="protein sequence ID" value="MFC4157777.1"/>
    <property type="molecule type" value="Genomic_DNA"/>
</dbReference>
<evidence type="ECO:0000256" key="2">
    <source>
        <dbReference type="ARBA" id="ARBA00022475"/>
    </source>
</evidence>
<feature type="domain" description="ABC transporter" evidence="7">
    <location>
        <begin position="5"/>
        <end position="240"/>
    </location>
</feature>